<organism evidence="8 9">
    <name type="scientific">Rhodovulum visakhapatnamense</name>
    <dbReference type="NCBI Taxonomy" id="364297"/>
    <lineage>
        <taxon>Bacteria</taxon>
        <taxon>Pseudomonadati</taxon>
        <taxon>Pseudomonadota</taxon>
        <taxon>Alphaproteobacteria</taxon>
        <taxon>Rhodobacterales</taxon>
        <taxon>Paracoccaceae</taxon>
        <taxon>Rhodovulum</taxon>
    </lineage>
</organism>
<keyword evidence="4" id="KW-0249">Electron transport</keyword>
<keyword evidence="5 6" id="KW-0408">Iron</keyword>
<keyword evidence="9" id="KW-1185">Reference proteome</keyword>
<dbReference type="InterPro" id="IPR009056">
    <property type="entry name" value="Cyt_c-like_dom"/>
</dbReference>
<evidence type="ECO:0000256" key="4">
    <source>
        <dbReference type="ARBA" id="ARBA00022982"/>
    </source>
</evidence>
<dbReference type="Proteomes" id="UP000635853">
    <property type="component" value="Unassembled WGS sequence"/>
</dbReference>
<accession>A0ABS1RKE1</accession>
<keyword evidence="1" id="KW-0813">Transport</keyword>
<proteinExistence type="predicted"/>
<keyword evidence="3 6" id="KW-0479">Metal-binding</keyword>
<dbReference type="EMBL" id="JAESIL010000100">
    <property type="protein sequence ID" value="MBL3579980.1"/>
    <property type="molecule type" value="Genomic_DNA"/>
</dbReference>
<reference evidence="9" key="1">
    <citation type="submission" date="2021-01" db="EMBL/GenBank/DDBJ databases">
        <title>Draft genomes of Rhodovulum sulfidophilum.</title>
        <authorList>
            <person name="Guzman M.S."/>
        </authorList>
    </citation>
    <scope>NUCLEOTIDE SEQUENCE [LARGE SCALE GENOMIC DNA]</scope>
    <source>
        <strain evidence="9">AB19</strain>
    </source>
</reference>
<dbReference type="SUPFAM" id="SSF46626">
    <property type="entry name" value="Cytochrome c"/>
    <property type="match status" value="1"/>
</dbReference>
<gene>
    <name evidence="8" type="ORF">JMJ92_17750</name>
</gene>
<evidence type="ECO:0000259" key="7">
    <source>
        <dbReference type="PROSITE" id="PS51007"/>
    </source>
</evidence>
<name>A0ABS1RKE1_9RHOB</name>
<protein>
    <submittedName>
        <fullName evidence="8">C-type cytochrome</fullName>
    </submittedName>
</protein>
<evidence type="ECO:0000256" key="2">
    <source>
        <dbReference type="ARBA" id="ARBA00022617"/>
    </source>
</evidence>
<evidence type="ECO:0000256" key="3">
    <source>
        <dbReference type="ARBA" id="ARBA00022723"/>
    </source>
</evidence>
<evidence type="ECO:0000256" key="6">
    <source>
        <dbReference type="PROSITE-ProRule" id="PRU00433"/>
    </source>
</evidence>
<dbReference type="InterPro" id="IPR002327">
    <property type="entry name" value="Cyt_c_1A/1B"/>
</dbReference>
<evidence type="ECO:0000313" key="8">
    <source>
        <dbReference type="EMBL" id="MBL3579980.1"/>
    </source>
</evidence>
<evidence type="ECO:0000256" key="5">
    <source>
        <dbReference type="ARBA" id="ARBA00023004"/>
    </source>
</evidence>
<dbReference type="PANTHER" id="PTHR11961">
    <property type="entry name" value="CYTOCHROME C"/>
    <property type="match status" value="1"/>
</dbReference>
<dbReference type="Gene3D" id="1.10.760.10">
    <property type="entry name" value="Cytochrome c-like domain"/>
    <property type="match status" value="1"/>
</dbReference>
<sequence>MTGDAAKGEKAFIQCATCHSVVSPSGEMLAGRGLKVGPNLYGMPGRHAGIVEGFRYSKSMTAAGEAGLVWDEEQVSVYAQDPTGFLRGYLDDPKARGLMTYNAKDPQEVKDIYAYIAKLSEE</sequence>
<dbReference type="InterPro" id="IPR036909">
    <property type="entry name" value="Cyt_c-like_dom_sf"/>
</dbReference>
<comment type="caution">
    <text evidence="8">The sequence shown here is derived from an EMBL/GenBank/DDBJ whole genome shotgun (WGS) entry which is preliminary data.</text>
</comment>
<keyword evidence="2 6" id="KW-0349">Heme</keyword>
<dbReference type="Pfam" id="PF00034">
    <property type="entry name" value="Cytochrom_C"/>
    <property type="match status" value="1"/>
</dbReference>
<evidence type="ECO:0000256" key="1">
    <source>
        <dbReference type="ARBA" id="ARBA00022448"/>
    </source>
</evidence>
<feature type="domain" description="Cytochrome c" evidence="7">
    <location>
        <begin position="3"/>
        <end position="120"/>
    </location>
</feature>
<dbReference type="PROSITE" id="PS51007">
    <property type="entry name" value="CYTC"/>
    <property type="match status" value="1"/>
</dbReference>
<evidence type="ECO:0000313" key="9">
    <source>
        <dbReference type="Proteomes" id="UP000635853"/>
    </source>
</evidence>